<gene>
    <name evidence="2" type="ORF">A6X21_04785</name>
</gene>
<evidence type="ECO:0000313" key="3">
    <source>
        <dbReference type="Proteomes" id="UP000094828"/>
    </source>
</evidence>
<dbReference type="EMBL" id="LYDR01000039">
    <property type="protein sequence ID" value="ODA34956.1"/>
    <property type="molecule type" value="Genomic_DNA"/>
</dbReference>
<dbReference type="Proteomes" id="UP000094828">
    <property type="component" value="Unassembled WGS sequence"/>
</dbReference>
<dbReference type="STRING" id="1841610.A6X21_04785"/>
<accession>A0A1C3ENZ4</accession>
<feature type="region of interest" description="Disordered" evidence="1">
    <location>
        <begin position="1"/>
        <end position="29"/>
    </location>
</feature>
<comment type="caution">
    <text evidence="2">The sequence shown here is derived from an EMBL/GenBank/DDBJ whole genome shotgun (WGS) entry which is preliminary data.</text>
</comment>
<feature type="compositionally biased region" description="Basic and acidic residues" evidence="1">
    <location>
        <begin position="1"/>
        <end position="14"/>
    </location>
</feature>
<evidence type="ECO:0000256" key="1">
    <source>
        <dbReference type="SAM" id="MobiDB-lite"/>
    </source>
</evidence>
<organism evidence="2 3">
    <name type="scientific">Planctopirus hydrillae</name>
    <dbReference type="NCBI Taxonomy" id="1841610"/>
    <lineage>
        <taxon>Bacteria</taxon>
        <taxon>Pseudomonadati</taxon>
        <taxon>Planctomycetota</taxon>
        <taxon>Planctomycetia</taxon>
        <taxon>Planctomycetales</taxon>
        <taxon>Planctomycetaceae</taxon>
        <taxon>Planctopirus</taxon>
    </lineage>
</organism>
<sequence length="93" mass="10653">MIGHIPKEVLDHQPRAAPNKPPAAGDRHPWRELAPIQPQERMNFELPQIPAVPQLVPQIWENALLSSYESVYLRIPMGSVHRLCCCPRQMLNE</sequence>
<keyword evidence="3" id="KW-1185">Reference proteome</keyword>
<reference evidence="2 3" key="1">
    <citation type="submission" date="2016-05" db="EMBL/GenBank/DDBJ databases">
        <title>Genomic and physiological characterization of Planctopirus sp. isolated from fresh water lake.</title>
        <authorList>
            <person name="Subhash Y."/>
            <person name="Ramana C."/>
        </authorList>
    </citation>
    <scope>NUCLEOTIDE SEQUENCE [LARGE SCALE GENOMIC DNA]</scope>
    <source>
        <strain evidence="2 3">JC280</strain>
    </source>
</reference>
<name>A0A1C3ENZ4_9PLAN</name>
<dbReference type="AlphaFoldDB" id="A0A1C3ENZ4"/>
<proteinExistence type="predicted"/>
<protein>
    <submittedName>
        <fullName evidence="2">Uncharacterized protein</fullName>
    </submittedName>
</protein>
<evidence type="ECO:0000313" key="2">
    <source>
        <dbReference type="EMBL" id="ODA34956.1"/>
    </source>
</evidence>